<keyword evidence="1" id="KW-0472">Membrane</keyword>
<dbReference type="Proteomes" id="UP000533639">
    <property type="component" value="Unassembled WGS sequence"/>
</dbReference>
<feature type="transmembrane region" description="Helical" evidence="1">
    <location>
        <begin position="7"/>
        <end position="28"/>
    </location>
</feature>
<accession>A0A9N8J5T9</accession>
<reference evidence="2 3" key="1">
    <citation type="submission" date="2020-06" db="EMBL/GenBank/DDBJ databases">
        <authorList>
            <person name="Criscuolo A."/>
        </authorList>
    </citation>
    <scope>NUCLEOTIDE SEQUENCE [LARGE SCALE GENOMIC DNA]</scope>
    <source>
        <strain evidence="2">PXU-55</strain>
    </source>
</reference>
<dbReference type="EMBL" id="CAIJDE010000053">
    <property type="protein sequence ID" value="CAC9975777.1"/>
    <property type="molecule type" value="Genomic_DNA"/>
</dbReference>
<organism evidence="2 3">
    <name type="scientific">Flavobacterium panici</name>
    <dbReference type="NCBI Taxonomy" id="2654843"/>
    <lineage>
        <taxon>Bacteria</taxon>
        <taxon>Pseudomonadati</taxon>
        <taxon>Bacteroidota</taxon>
        <taxon>Flavobacteriia</taxon>
        <taxon>Flavobacteriales</taxon>
        <taxon>Flavobacteriaceae</taxon>
        <taxon>Flavobacterium</taxon>
    </lineage>
</organism>
<protein>
    <submittedName>
        <fullName evidence="2">Uncharacterized protein</fullName>
    </submittedName>
</protein>
<keyword evidence="1" id="KW-0812">Transmembrane</keyword>
<dbReference type="RefSeq" id="WP_180859770.1">
    <property type="nucleotide sequence ID" value="NZ_CAIJDE010000053.1"/>
</dbReference>
<comment type="caution">
    <text evidence="2">The sequence shown here is derived from an EMBL/GenBank/DDBJ whole genome shotgun (WGS) entry which is preliminary data.</text>
</comment>
<evidence type="ECO:0000313" key="2">
    <source>
        <dbReference type="EMBL" id="CAC9975777.1"/>
    </source>
</evidence>
<name>A0A9N8J5T9_9FLAO</name>
<keyword evidence="1" id="KW-1133">Transmembrane helix</keyword>
<gene>
    <name evidence="2" type="ORF">FLAPXU55_03494</name>
</gene>
<sequence length="91" mass="9955">MKAVKKILGILLIIIGALLSLSLIVGILKALMQSIGVLGKSTYEGIGFLFGTFIMMVIFGIIIYFIFKYGFKLLKTKALPQDTIDDIGLTK</sequence>
<dbReference type="AlphaFoldDB" id="A0A9N8J5T9"/>
<feature type="transmembrane region" description="Helical" evidence="1">
    <location>
        <begin position="48"/>
        <end position="67"/>
    </location>
</feature>
<evidence type="ECO:0000313" key="3">
    <source>
        <dbReference type="Proteomes" id="UP000533639"/>
    </source>
</evidence>
<evidence type="ECO:0000256" key="1">
    <source>
        <dbReference type="SAM" id="Phobius"/>
    </source>
</evidence>
<keyword evidence="3" id="KW-1185">Reference proteome</keyword>
<proteinExistence type="predicted"/>